<dbReference type="AlphaFoldDB" id="A0AAP5URR4"/>
<dbReference type="PANTHER" id="PTHR43047">
    <property type="entry name" value="TWO-COMPONENT HISTIDINE PROTEIN KINASE"/>
    <property type="match status" value="1"/>
</dbReference>
<dbReference type="Pfam" id="PF02518">
    <property type="entry name" value="HATPase_c"/>
    <property type="match status" value="1"/>
</dbReference>
<protein>
    <recommendedName>
        <fullName evidence="2">histidine kinase</fullName>
        <ecNumber evidence="2">2.7.13.3</ecNumber>
    </recommendedName>
</protein>
<dbReference type="Gene3D" id="3.30.565.10">
    <property type="entry name" value="Histidine kinase-like ATPase, C-terminal domain"/>
    <property type="match status" value="1"/>
</dbReference>
<evidence type="ECO:0000313" key="11">
    <source>
        <dbReference type="Proteomes" id="UP001246473"/>
    </source>
</evidence>
<organism evidence="10 11">
    <name type="scientific">Paraburkholderia fungorum</name>
    <dbReference type="NCBI Taxonomy" id="134537"/>
    <lineage>
        <taxon>Bacteria</taxon>
        <taxon>Pseudomonadati</taxon>
        <taxon>Pseudomonadota</taxon>
        <taxon>Betaproteobacteria</taxon>
        <taxon>Burkholderiales</taxon>
        <taxon>Burkholderiaceae</taxon>
        <taxon>Paraburkholderia</taxon>
    </lineage>
</organism>
<dbReference type="InterPro" id="IPR004358">
    <property type="entry name" value="Sig_transdc_His_kin-like_C"/>
</dbReference>
<evidence type="ECO:0000259" key="9">
    <source>
        <dbReference type="PROSITE" id="PS50110"/>
    </source>
</evidence>
<evidence type="ECO:0000256" key="3">
    <source>
        <dbReference type="ARBA" id="ARBA00022553"/>
    </source>
</evidence>
<keyword evidence="7" id="KW-0472">Membrane</keyword>
<dbReference type="SMART" id="SM00448">
    <property type="entry name" value="REC"/>
    <property type="match status" value="1"/>
</dbReference>
<comment type="catalytic activity">
    <reaction evidence="1">
        <text>ATP + protein L-histidine = ADP + protein N-phospho-L-histidine.</text>
        <dbReference type="EC" id="2.7.13.3"/>
    </reaction>
</comment>
<dbReference type="PROSITE" id="PS50110">
    <property type="entry name" value="RESPONSE_REGULATORY"/>
    <property type="match status" value="1"/>
</dbReference>
<dbReference type="EMBL" id="JANSLM010000001">
    <property type="protein sequence ID" value="MDT8836158.1"/>
    <property type="molecule type" value="Genomic_DNA"/>
</dbReference>
<dbReference type="GO" id="GO:0005886">
    <property type="term" value="C:plasma membrane"/>
    <property type="evidence" value="ECO:0007669"/>
    <property type="project" value="TreeGrafter"/>
</dbReference>
<dbReference type="InterPro" id="IPR003661">
    <property type="entry name" value="HisK_dim/P_dom"/>
</dbReference>
<dbReference type="InterPro" id="IPR036097">
    <property type="entry name" value="HisK_dim/P_sf"/>
</dbReference>
<feature type="modified residue" description="4-aspartylphosphate" evidence="6">
    <location>
        <position position="526"/>
    </location>
</feature>
<dbReference type="GO" id="GO:0000155">
    <property type="term" value="F:phosphorelay sensor kinase activity"/>
    <property type="evidence" value="ECO:0007669"/>
    <property type="project" value="InterPro"/>
</dbReference>
<feature type="transmembrane region" description="Helical" evidence="7">
    <location>
        <begin position="59"/>
        <end position="77"/>
    </location>
</feature>
<name>A0AAP5URR4_9BURK</name>
<dbReference type="SUPFAM" id="SSF55874">
    <property type="entry name" value="ATPase domain of HSP90 chaperone/DNA topoisomerase II/histidine kinase"/>
    <property type="match status" value="1"/>
</dbReference>
<dbReference type="InterPro" id="IPR001789">
    <property type="entry name" value="Sig_transdc_resp-reg_receiver"/>
</dbReference>
<dbReference type="CDD" id="cd00156">
    <property type="entry name" value="REC"/>
    <property type="match status" value="1"/>
</dbReference>
<dbReference type="Pfam" id="PF00072">
    <property type="entry name" value="Response_reg"/>
    <property type="match status" value="1"/>
</dbReference>
<keyword evidence="4" id="KW-0808">Transferase</keyword>
<dbReference type="PANTHER" id="PTHR43047:SF9">
    <property type="entry name" value="HISTIDINE KINASE"/>
    <property type="match status" value="1"/>
</dbReference>
<dbReference type="RefSeq" id="WP_106351551.1">
    <property type="nucleotide sequence ID" value="NZ_JANSLM010000001.1"/>
</dbReference>
<evidence type="ECO:0000256" key="6">
    <source>
        <dbReference type="PROSITE-ProRule" id="PRU00169"/>
    </source>
</evidence>
<dbReference type="InterPro" id="IPR036890">
    <property type="entry name" value="HATPase_C_sf"/>
</dbReference>
<evidence type="ECO:0000256" key="5">
    <source>
        <dbReference type="ARBA" id="ARBA00022777"/>
    </source>
</evidence>
<feature type="transmembrane region" description="Helical" evidence="7">
    <location>
        <begin position="98"/>
        <end position="116"/>
    </location>
</feature>
<dbReference type="InterPro" id="IPR003594">
    <property type="entry name" value="HATPase_dom"/>
</dbReference>
<dbReference type="GO" id="GO:0009927">
    <property type="term" value="F:histidine phosphotransfer kinase activity"/>
    <property type="evidence" value="ECO:0007669"/>
    <property type="project" value="TreeGrafter"/>
</dbReference>
<feature type="transmembrane region" description="Helical" evidence="7">
    <location>
        <begin position="33"/>
        <end position="53"/>
    </location>
</feature>
<evidence type="ECO:0000256" key="1">
    <source>
        <dbReference type="ARBA" id="ARBA00000085"/>
    </source>
</evidence>
<dbReference type="EC" id="2.7.13.3" evidence="2"/>
<dbReference type="Gene3D" id="3.40.50.2300">
    <property type="match status" value="1"/>
</dbReference>
<dbReference type="Gene3D" id="1.10.287.130">
    <property type="match status" value="1"/>
</dbReference>
<proteinExistence type="predicted"/>
<gene>
    <name evidence="10" type="ORF">ParKJ_01870</name>
</gene>
<keyword evidence="7" id="KW-0812">Transmembrane</keyword>
<evidence type="ECO:0000313" key="10">
    <source>
        <dbReference type="EMBL" id="MDT8836158.1"/>
    </source>
</evidence>
<evidence type="ECO:0000256" key="7">
    <source>
        <dbReference type="SAM" id="Phobius"/>
    </source>
</evidence>
<feature type="domain" description="Histidine kinase" evidence="8">
    <location>
        <begin position="233"/>
        <end position="447"/>
    </location>
</feature>
<keyword evidence="5 10" id="KW-0418">Kinase</keyword>
<dbReference type="SMART" id="SM00388">
    <property type="entry name" value="HisKA"/>
    <property type="match status" value="1"/>
</dbReference>
<dbReference type="FunFam" id="3.30.565.10:FF:000049">
    <property type="entry name" value="Two-component sensor histidine kinase"/>
    <property type="match status" value="1"/>
</dbReference>
<dbReference type="InterPro" id="IPR011006">
    <property type="entry name" value="CheY-like_superfamily"/>
</dbReference>
<dbReference type="SUPFAM" id="SSF47384">
    <property type="entry name" value="Homodimeric domain of signal transducing histidine kinase"/>
    <property type="match status" value="1"/>
</dbReference>
<keyword evidence="7" id="KW-1133">Transmembrane helix</keyword>
<evidence type="ECO:0000256" key="4">
    <source>
        <dbReference type="ARBA" id="ARBA00022679"/>
    </source>
</evidence>
<dbReference type="Proteomes" id="UP001246473">
    <property type="component" value="Unassembled WGS sequence"/>
</dbReference>
<keyword evidence="3 6" id="KW-0597">Phosphoprotein</keyword>
<dbReference type="SUPFAM" id="SSF52172">
    <property type="entry name" value="CheY-like"/>
    <property type="match status" value="1"/>
</dbReference>
<evidence type="ECO:0000259" key="8">
    <source>
        <dbReference type="PROSITE" id="PS50109"/>
    </source>
</evidence>
<dbReference type="InterPro" id="IPR005467">
    <property type="entry name" value="His_kinase_dom"/>
</dbReference>
<reference evidence="10" key="1">
    <citation type="submission" date="2022-08" db="EMBL/GenBank/DDBJ databases">
        <authorList>
            <person name="Kim S.-J."/>
        </authorList>
    </citation>
    <scope>NUCLEOTIDE SEQUENCE</scope>
    <source>
        <strain evidence="10">KJ</strain>
    </source>
</reference>
<accession>A0AAP5URR4</accession>
<evidence type="ECO:0000256" key="2">
    <source>
        <dbReference type="ARBA" id="ARBA00012438"/>
    </source>
</evidence>
<feature type="domain" description="Response regulatory" evidence="9">
    <location>
        <begin position="475"/>
        <end position="593"/>
    </location>
</feature>
<dbReference type="PRINTS" id="PR00344">
    <property type="entry name" value="BCTRLSENSOR"/>
</dbReference>
<dbReference type="Pfam" id="PF00512">
    <property type="entry name" value="HisKA"/>
    <property type="match status" value="1"/>
</dbReference>
<dbReference type="PROSITE" id="PS50109">
    <property type="entry name" value="HIS_KIN"/>
    <property type="match status" value="1"/>
</dbReference>
<comment type="caution">
    <text evidence="10">The sequence shown here is derived from an EMBL/GenBank/DDBJ whole genome shotgun (WGS) entry which is preliminary data.</text>
</comment>
<feature type="transmembrane region" description="Helical" evidence="7">
    <location>
        <begin position="122"/>
        <end position="141"/>
    </location>
</feature>
<dbReference type="CDD" id="cd00082">
    <property type="entry name" value="HisKA"/>
    <property type="match status" value="1"/>
</dbReference>
<dbReference type="SMART" id="SM00387">
    <property type="entry name" value="HATPase_c"/>
    <property type="match status" value="1"/>
</dbReference>
<sequence length="605" mass="66859">MNRQTAPIAVPPSPYADQIFAAQMAALRRNFPVALAGSLLTVGLIVVVLHGNFSLRELLAWFAANALVTLTRAVLLARYDRASRQMMSLRRWERSIRWCTALAGALWGLPYAYWLFHAPFEQQMFLIIGLLTLGTGAIYAYCIHLPLLYAFEVPYFVPSFVALCLLPGTIAHALGLAGVLYLAVTFAFAHRMYRTQLDSLRIRFENTDLLQRLAVEKEAAERSNLAKSQFLASASHDLRQPVHALSLYVGVLREQQLNAKSRQLVDHIGRATAAMGSLFDGLLNISRLDAGVIKPRRRHFPIDSLLDQIQREYAPQAAARRLSLRLHCSGAPAVYSDPVLLDRVLRNLVDNAIRHTRQGGVLIACRKRGTTLRVEVWDTGVGIAPEEHESIFLEFRQLSNPERDRNKGLGLGLAIVRRTADLLGHPLELRSRPGRGSVFAITLPVGETAAAAPLPLTADAEIGAGDHKQRLQGQLIFVVEDDADNLQGLRLLLETWGYRVMVGGSGDEILQAAADAAGKPALIVCDFRLRDHETGIEVIDRLHEEYADDTIPAMLISGDTDPSRLIEASARAWPLLHKPVDSVHLRHVITELLAPAARERNGNTV</sequence>